<dbReference type="OrthoDB" id="10566094at2759"/>
<dbReference type="AlphaFoldDB" id="A0A284S710"/>
<organism evidence="1 2">
    <name type="scientific">Armillaria ostoyae</name>
    <name type="common">Armillaria root rot fungus</name>
    <dbReference type="NCBI Taxonomy" id="47428"/>
    <lineage>
        <taxon>Eukaryota</taxon>
        <taxon>Fungi</taxon>
        <taxon>Dikarya</taxon>
        <taxon>Basidiomycota</taxon>
        <taxon>Agaricomycotina</taxon>
        <taxon>Agaricomycetes</taxon>
        <taxon>Agaricomycetidae</taxon>
        <taxon>Agaricales</taxon>
        <taxon>Marasmiineae</taxon>
        <taxon>Physalacriaceae</taxon>
        <taxon>Armillaria</taxon>
    </lineage>
</organism>
<evidence type="ECO:0000313" key="1">
    <source>
        <dbReference type="EMBL" id="SJL16789.1"/>
    </source>
</evidence>
<protein>
    <submittedName>
        <fullName evidence="1">Uncharacterized protein</fullName>
    </submittedName>
</protein>
<dbReference type="Proteomes" id="UP000219338">
    <property type="component" value="Unassembled WGS sequence"/>
</dbReference>
<reference evidence="2" key="1">
    <citation type="journal article" date="2017" name="Nat. Ecol. Evol.">
        <title>Genome expansion and lineage-specific genetic innovations in the forest pathogenic fungi Armillaria.</title>
        <authorList>
            <person name="Sipos G."/>
            <person name="Prasanna A.N."/>
            <person name="Walter M.C."/>
            <person name="O'Connor E."/>
            <person name="Balint B."/>
            <person name="Krizsan K."/>
            <person name="Kiss B."/>
            <person name="Hess J."/>
            <person name="Varga T."/>
            <person name="Slot J."/>
            <person name="Riley R."/>
            <person name="Boka B."/>
            <person name="Rigling D."/>
            <person name="Barry K."/>
            <person name="Lee J."/>
            <person name="Mihaltcheva S."/>
            <person name="LaButti K."/>
            <person name="Lipzen A."/>
            <person name="Waldron R."/>
            <person name="Moloney N.M."/>
            <person name="Sperisen C."/>
            <person name="Kredics L."/>
            <person name="Vagvoelgyi C."/>
            <person name="Patrignani A."/>
            <person name="Fitzpatrick D."/>
            <person name="Nagy I."/>
            <person name="Doyle S."/>
            <person name="Anderson J.B."/>
            <person name="Grigoriev I.V."/>
            <person name="Gueldener U."/>
            <person name="Muensterkoetter M."/>
            <person name="Nagy L.G."/>
        </authorList>
    </citation>
    <scope>NUCLEOTIDE SEQUENCE [LARGE SCALE GENOMIC DNA]</scope>
    <source>
        <strain evidence="2">C18/9</strain>
    </source>
</reference>
<proteinExistence type="predicted"/>
<evidence type="ECO:0000313" key="2">
    <source>
        <dbReference type="Proteomes" id="UP000219338"/>
    </source>
</evidence>
<gene>
    <name evidence="1" type="ORF">ARMOST_20318</name>
</gene>
<sequence>MGARNDRYWGGRTAATRYLWALSFIRATMKYIYLSYKMFGYCLVKEMALVKTPKLSLGRSGWYGSLEDELWRVWANGEMASHLVILSLYVLGLVLIDEAAARSPGSGYPSTKTRCQNENELVQSVSCHVVCYCRYTANMDEAWHALGTEQRSFDEEGLEGAYDEEQHYGVEREDISPVLYSFGFKEVLQSIDSRRNLGRVGRQKIQHYRDISMDKRN</sequence>
<name>A0A284S710_ARMOS</name>
<accession>A0A284S710</accession>
<dbReference type="EMBL" id="FUEG01000038">
    <property type="protein sequence ID" value="SJL16789.1"/>
    <property type="molecule type" value="Genomic_DNA"/>
</dbReference>
<keyword evidence="2" id="KW-1185">Reference proteome</keyword>